<dbReference type="RefSeq" id="WP_133357964.1">
    <property type="nucleotide sequence ID" value="NZ_SMUV01000036.1"/>
</dbReference>
<dbReference type="Gene3D" id="2.20.140.10">
    <property type="entry name" value="WGR domain"/>
    <property type="match status" value="1"/>
</dbReference>
<evidence type="ECO:0000259" key="1">
    <source>
        <dbReference type="PROSITE" id="PS51977"/>
    </source>
</evidence>
<dbReference type="SUPFAM" id="SSF142921">
    <property type="entry name" value="WGR domain-like"/>
    <property type="match status" value="1"/>
</dbReference>
<dbReference type="SMART" id="SM00773">
    <property type="entry name" value="WGR"/>
    <property type="match status" value="1"/>
</dbReference>
<dbReference type="InterPro" id="IPR008893">
    <property type="entry name" value="WGR_domain"/>
</dbReference>
<proteinExistence type="predicted"/>
<reference evidence="2 3" key="1">
    <citation type="submission" date="2019-03" db="EMBL/GenBank/DDBJ databases">
        <title>Ruegeria lutea sp. nov., a novel strain, isolated from marine sediment, the Masan Bay, South Korea.</title>
        <authorList>
            <person name="Kim J."/>
            <person name="Kim D.-Y."/>
            <person name="Lee S.-S."/>
        </authorList>
    </citation>
    <scope>NUCLEOTIDE SEQUENCE [LARGE SCALE GENOMIC DNA]</scope>
    <source>
        <strain evidence="2 3">318-1</strain>
    </source>
</reference>
<dbReference type="EMBL" id="SMUV01000036">
    <property type="protein sequence ID" value="TDK52602.1"/>
    <property type="molecule type" value="Genomic_DNA"/>
</dbReference>
<organism evidence="2 3">
    <name type="scientific">Antarcticimicrobium luteum</name>
    <dbReference type="NCBI Taxonomy" id="2547397"/>
    <lineage>
        <taxon>Bacteria</taxon>
        <taxon>Pseudomonadati</taxon>
        <taxon>Pseudomonadota</taxon>
        <taxon>Alphaproteobacteria</taxon>
        <taxon>Rhodobacterales</taxon>
        <taxon>Paracoccaceae</taxon>
        <taxon>Antarcticimicrobium</taxon>
    </lineage>
</organism>
<dbReference type="OrthoDB" id="5801306at2"/>
<dbReference type="PROSITE" id="PS51977">
    <property type="entry name" value="WGR"/>
    <property type="match status" value="1"/>
</dbReference>
<dbReference type="Pfam" id="PF05406">
    <property type="entry name" value="WGR"/>
    <property type="match status" value="1"/>
</dbReference>
<name>A0A4R5VH31_9RHOB</name>
<evidence type="ECO:0000313" key="3">
    <source>
        <dbReference type="Proteomes" id="UP000295301"/>
    </source>
</evidence>
<gene>
    <name evidence="2" type="ORF">E1832_01435</name>
</gene>
<dbReference type="Proteomes" id="UP000295301">
    <property type="component" value="Unassembled WGS sequence"/>
</dbReference>
<feature type="domain" description="WGR" evidence="1">
    <location>
        <begin position="11"/>
        <end position="96"/>
    </location>
</feature>
<dbReference type="InterPro" id="IPR049809">
    <property type="entry name" value="YehF/YfeS-like_WGR"/>
</dbReference>
<dbReference type="InterPro" id="IPR036930">
    <property type="entry name" value="WGR_dom_sf"/>
</dbReference>
<evidence type="ECO:0000313" key="2">
    <source>
        <dbReference type="EMBL" id="TDK52602.1"/>
    </source>
</evidence>
<comment type="caution">
    <text evidence="2">The sequence shown here is derived from an EMBL/GenBank/DDBJ whole genome shotgun (WGS) entry which is preliminary data.</text>
</comment>
<accession>A0A4R5VH31</accession>
<keyword evidence="3" id="KW-1185">Reference proteome</keyword>
<dbReference type="AlphaFoldDB" id="A0A4R5VH31"/>
<protein>
    <submittedName>
        <fullName evidence="2">WGR domain-containing protein</fullName>
    </submittedName>
</protein>
<sequence>MDDLLSMIERRAEPYGSPRSVDLKRIDAALNMRRYYHMSLQPDLFGGVDVVREWGRIGCRGQSLIERHPDEHSALDAMRAREAVKRKRGYRSRAWI</sequence>
<dbReference type="CDD" id="cd07996">
    <property type="entry name" value="WGR_MMR_like"/>
    <property type="match status" value="1"/>
</dbReference>